<evidence type="ECO:0000256" key="5">
    <source>
        <dbReference type="SAM" id="Phobius"/>
    </source>
</evidence>
<gene>
    <name evidence="6" type="ORF">ZT1A5_G3371</name>
</gene>
<feature type="transmembrane region" description="Helical" evidence="5">
    <location>
        <begin position="161"/>
        <end position="182"/>
    </location>
</feature>
<feature type="transmembrane region" description="Helical" evidence="5">
    <location>
        <begin position="73"/>
        <end position="98"/>
    </location>
</feature>
<evidence type="ECO:0008006" key="8">
    <source>
        <dbReference type="Google" id="ProtNLM"/>
    </source>
</evidence>
<feature type="transmembrane region" description="Helical" evidence="5">
    <location>
        <begin position="225"/>
        <end position="245"/>
    </location>
</feature>
<dbReference type="InterPro" id="IPR036259">
    <property type="entry name" value="MFS_trans_sf"/>
</dbReference>
<name>A0A1Y6LBX1_ZYMTR</name>
<dbReference type="Proteomes" id="UP000215453">
    <property type="component" value="Chromosome 2"/>
</dbReference>
<proteinExistence type="predicted"/>
<dbReference type="Gene3D" id="1.20.1250.20">
    <property type="entry name" value="MFS general substrate transporter like domains"/>
    <property type="match status" value="1"/>
</dbReference>
<dbReference type="GO" id="GO:0022857">
    <property type="term" value="F:transmembrane transporter activity"/>
    <property type="evidence" value="ECO:0007669"/>
    <property type="project" value="TreeGrafter"/>
</dbReference>
<evidence type="ECO:0000256" key="2">
    <source>
        <dbReference type="ARBA" id="ARBA00022692"/>
    </source>
</evidence>
<feature type="transmembrane region" description="Helical" evidence="5">
    <location>
        <begin position="118"/>
        <end position="140"/>
    </location>
</feature>
<evidence type="ECO:0000313" key="7">
    <source>
        <dbReference type="Proteomes" id="UP000215453"/>
    </source>
</evidence>
<dbReference type="SUPFAM" id="SSF103473">
    <property type="entry name" value="MFS general substrate transporter"/>
    <property type="match status" value="1"/>
</dbReference>
<keyword evidence="4 5" id="KW-0472">Membrane</keyword>
<dbReference type="GO" id="GO:0005886">
    <property type="term" value="C:plasma membrane"/>
    <property type="evidence" value="ECO:0007669"/>
    <property type="project" value="TreeGrafter"/>
</dbReference>
<evidence type="ECO:0000256" key="3">
    <source>
        <dbReference type="ARBA" id="ARBA00022989"/>
    </source>
</evidence>
<evidence type="ECO:0000256" key="4">
    <source>
        <dbReference type="ARBA" id="ARBA00023136"/>
    </source>
</evidence>
<sequence>MSAFATVLLVFFYPETKFYRDGNTAKVEEQGDVSTLPDQYLRKGRPSKHQYALFARPEKNWLRFLLHDLTAPVLVFFNPIVFWAALMLACAADLQLLFNITQSGLFSAPPYNWSPETVGFSNFAIFTGALVGFLTAGPLSDRWAQRMIVRNGGVREAEMRLPALIPYCAFFIVAHIVGAVGYARLWPWQAIVVCGFGFSGLAITSIPSIAIAYAIDSYRPVSGEIMVVGTVLKNVLGFCLSYWVFDLHERKGWTAVFMVQFAVGMLPVVLSVPLYFYGKEIRRWTRDSKLHRMERII</sequence>
<reference evidence="6 7" key="1">
    <citation type="submission" date="2016-10" db="EMBL/GenBank/DDBJ databases">
        <authorList>
            <person name="Varghese N."/>
        </authorList>
    </citation>
    <scope>NUCLEOTIDE SEQUENCE [LARGE SCALE GENOMIC DNA]</scope>
</reference>
<dbReference type="EMBL" id="LT882677">
    <property type="protein sequence ID" value="SMY21933.1"/>
    <property type="molecule type" value="Genomic_DNA"/>
</dbReference>
<keyword evidence="2 5" id="KW-0812">Transmembrane</keyword>
<comment type="subcellular location">
    <subcellularLocation>
        <location evidence="1">Membrane</location>
        <topology evidence="1">Multi-pass membrane protein</topology>
    </subcellularLocation>
</comment>
<evidence type="ECO:0000256" key="1">
    <source>
        <dbReference type="ARBA" id="ARBA00004141"/>
    </source>
</evidence>
<protein>
    <recommendedName>
        <fullName evidence="8">Major facilitator superfamily (MFS) profile domain-containing protein</fullName>
    </recommendedName>
</protein>
<accession>A0A1Y6LBX1</accession>
<evidence type="ECO:0000313" key="6">
    <source>
        <dbReference type="EMBL" id="SMY21933.1"/>
    </source>
</evidence>
<feature type="transmembrane region" description="Helical" evidence="5">
    <location>
        <begin position="188"/>
        <end position="213"/>
    </location>
</feature>
<organism evidence="6 7">
    <name type="scientific">Zymoseptoria tritici ST99CH_1A5</name>
    <dbReference type="NCBI Taxonomy" id="1276529"/>
    <lineage>
        <taxon>Eukaryota</taxon>
        <taxon>Fungi</taxon>
        <taxon>Dikarya</taxon>
        <taxon>Ascomycota</taxon>
        <taxon>Pezizomycotina</taxon>
        <taxon>Dothideomycetes</taxon>
        <taxon>Dothideomycetidae</taxon>
        <taxon>Mycosphaerellales</taxon>
        <taxon>Mycosphaerellaceae</taxon>
        <taxon>Zymoseptoria</taxon>
    </lineage>
</organism>
<feature type="transmembrane region" description="Helical" evidence="5">
    <location>
        <begin position="257"/>
        <end position="277"/>
    </location>
</feature>
<dbReference type="PANTHER" id="PTHR23502">
    <property type="entry name" value="MAJOR FACILITATOR SUPERFAMILY"/>
    <property type="match status" value="1"/>
</dbReference>
<dbReference type="PANTHER" id="PTHR23502:SF149">
    <property type="entry name" value="TRANSPORTER, PUTATIVE-RELATED"/>
    <property type="match status" value="1"/>
</dbReference>
<dbReference type="AlphaFoldDB" id="A0A1Y6LBX1"/>
<keyword evidence="3 5" id="KW-1133">Transmembrane helix</keyword>